<gene>
    <name evidence="4" type="ORF">P5G51_009420</name>
</gene>
<evidence type="ECO:0000313" key="4">
    <source>
        <dbReference type="EMBL" id="MDY0405586.1"/>
    </source>
</evidence>
<name>A0ABU5CH13_9BACI</name>
<keyword evidence="3" id="KW-1133">Transmembrane helix</keyword>
<feature type="transmembrane region" description="Helical" evidence="3">
    <location>
        <begin position="12"/>
        <end position="36"/>
    </location>
</feature>
<dbReference type="RefSeq" id="WP_306067394.1">
    <property type="nucleotide sequence ID" value="NZ_JAROCA020000001.1"/>
</dbReference>
<dbReference type="EMBL" id="JAROCA020000001">
    <property type="protein sequence ID" value="MDY0405586.1"/>
    <property type="molecule type" value="Genomic_DNA"/>
</dbReference>
<evidence type="ECO:0000313" key="5">
    <source>
        <dbReference type="Proteomes" id="UP001228376"/>
    </source>
</evidence>
<dbReference type="NCBIfam" id="TIGR02532">
    <property type="entry name" value="IV_pilin_GFxxxE"/>
    <property type="match status" value="1"/>
</dbReference>
<evidence type="ECO:0000256" key="3">
    <source>
        <dbReference type="SAM" id="Phobius"/>
    </source>
</evidence>
<evidence type="ECO:0000256" key="2">
    <source>
        <dbReference type="ARBA" id="ARBA00023287"/>
    </source>
</evidence>
<evidence type="ECO:0000256" key="1">
    <source>
        <dbReference type="ARBA" id="ARBA00004241"/>
    </source>
</evidence>
<organism evidence="4 5">
    <name type="scientific">Tigheibacillus jepli</name>
    <dbReference type="NCBI Taxonomy" id="3035914"/>
    <lineage>
        <taxon>Bacteria</taxon>
        <taxon>Bacillati</taxon>
        <taxon>Bacillota</taxon>
        <taxon>Bacilli</taxon>
        <taxon>Bacillales</taxon>
        <taxon>Bacillaceae</taxon>
        <taxon>Tigheibacillus</taxon>
    </lineage>
</organism>
<proteinExistence type="predicted"/>
<reference evidence="4 5" key="1">
    <citation type="submission" date="2023-10" db="EMBL/GenBank/DDBJ databases">
        <title>179-bfca-hs.</title>
        <authorList>
            <person name="Miliotis G."/>
            <person name="Sengupta P."/>
            <person name="Hameed A."/>
            <person name="Chuvochina M."/>
            <person name="Mcdonagh F."/>
            <person name="Simpson A.C."/>
            <person name="Singh N.K."/>
            <person name="Rekha P.D."/>
            <person name="Raman K."/>
            <person name="Hugenholtz P."/>
            <person name="Venkateswaran K."/>
        </authorList>
    </citation>
    <scope>NUCLEOTIDE SEQUENCE [LARGE SCALE GENOMIC DNA]</scope>
    <source>
        <strain evidence="4 5">179-BFC-A-HS</strain>
    </source>
</reference>
<protein>
    <submittedName>
        <fullName evidence="4">Type II secretion system protein</fullName>
    </submittedName>
</protein>
<dbReference type="Proteomes" id="UP001228376">
    <property type="component" value="Unassembled WGS sequence"/>
</dbReference>
<keyword evidence="5" id="KW-1185">Reference proteome</keyword>
<sequence>MSRNNQAGFTLIEVLAAASILFSSISIALPIISLIAKERDVLQHRVIFANMLHDELQQRIATGDDNLLQDQYNEQLYGKSVVFTFIKTNLQIKGCAKWDNAKKNQEQICLYGLVEK</sequence>
<comment type="caution">
    <text evidence="4">The sequence shown here is derived from an EMBL/GenBank/DDBJ whole genome shotgun (WGS) entry which is preliminary data.</text>
</comment>
<keyword evidence="3" id="KW-0472">Membrane</keyword>
<accession>A0ABU5CH13</accession>
<comment type="subcellular location">
    <subcellularLocation>
        <location evidence="1">Cell surface</location>
    </subcellularLocation>
</comment>
<keyword evidence="3" id="KW-0812">Transmembrane</keyword>
<dbReference type="InterPro" id="IPR012902">
    <property type="entry name" value="N_methyl_site"/>
</dbReference>
<dbReference type="Pfam" id="PF07963">
    <property type="entry name" value="N_methyl"/>
    <property type="match status" value="1"/>
</dbReference>
<keyword evidence="2" id="KW-0178">Competence</keyword>